<evidence type="ECO:0000256" key="1">
    <source>
        <dbReference type="SAM" id="Phobius"/>
    </source>
</evidence>
<dbReference type="Proteomes" id="UP000594480">
    <property type="component" value="Chromosome"/>
</dbReference>
<dbReference type="AlphaFoldDB" id="A0A7S8MVZ3"/>
<dbReference type="RefSeq" id="WP_195691810.1">
    <property type="nucleotide sequence ID" value="NZ_CP064760.1"/>
</dbReference>
<reference evidence="2 3" key="1">
    <citation type="submission" date="2020-11" db="EMBL/GenBank/DDBJ databases">
        <title>Amino acid is mineralized and recycled by bacteria in oceanic microbiome.</title>
        <authorList>
            <person name="Zheng L.Y."/>
        </authorList>
    </citation>
    <scope>NUCLEOTIDE SEQUENCE [LARGE SCALE GENOMIC DNA]</scope>
    <source>
        <strain evidence="2 3">A32-1</strain>
    </source>
</reference>
<proteinExistence type="predicted"/>
<keyword evidence="1" id="KW-0472">Membrane</keyword>
<name>A0A7S8MVZ3_9MICO</name>
<organism evidence="2 3">
    <name type="scientific">Microbacterium schleiferi</name>
    <dbReference type="NCBI Taxonomy" id="69362"/>
    <lineage>
        <taxon>Bacteria</taxon>
        <taxon>Bacillati</taxon>
        <taxon>Actinomycetota</taxon>
        <taxon>Actinomycetes</taxon>
        <taxon>Micrococcales</taxon>
        <taxon>Microbacteriaceae</taxon>
        <taxon>Microbacterium</taxon>
    </lineage>
</organism>
<evidence type="ECO:0000313" key="3">
    <source>
        <dbReference type="Proteomes" id="UP000594480"/>
    </source>
</evidence>
<feature type="transmembrane region" description="Helical" evidence="1">
    <location>
        <begin position="94"/>
        <end position="114"/>
    </location>
</feature>
<gene>
    <name evidence="2" type="ORF">IT882_10495</name>
</gene>
<dbReference type="KEGG" id="msf:IT882_10495"/>
<dbReference type="EMBL" id="CP064760">
    <property type="protein sequence ID" value="QPE03718.1"/>
    <property type="molecule type" value="Genomic_DNA"/>
</dbReference>
<feature type="transmembrane region" description="Helical" evidence="1">
    <location>
        <begin position="7"/>
        <end position="25"/>
    </location>
</feature>
<keyword evidence="1" id="KW-1133">Transmembrane helix</keyword>
<keyword evidence="1" id="KW-0812">Transmembrane</keyword>
<feature type="transmembrane region" description="Helical" evidence="1">
    <location>
        <begin position="62"/>
        <end position="82"/>
    </location>
</feature>
<keyword evidence="3" id="KW-1185">Reference proteome</keyword>
<feature type="transmembrane region" description="Helical" evidence="1">
    <location>
        <begin position="31"/>
        <end position="55"/>
    </location>
</feature>
<accession>A0A7S8MVZ3</accession>
<evidence type="ECO:0000313" key="2">
    <source>
        <dbReference type="EMBL" id="QPE03718.1"/>
    </source>
</evidence>
<sequence>MPRFSFLRLAGWVVALVVGVIYGAAGTVSHAYRVFGLPVGLVLAMVAAGAVIIAVRALTADRWAALATGLGAMGVAIVLSGTGAGGSVIVPQSILGVVWTLWLPAVTAFVVAWPERVDRGRAVRTAD</sequence>
<protein>
    <submittedName>
        <fullName evidence="2">Histidinol dehydrogenase</fullName>
    </submittedName>
</protein>